<evidence type="ECO:0000256" key="5">
    <source>
        <dbReference type="RuleBase" id="RU362066"/>
    </source>
</evidence>
<feature type="coiled-coil region" evidence="5">
    <location>
        <begin position="517"/>
        <end position="548"/>
    </location>
</feature>
<keyword evidence="9" id="KW-1185">Reference proteome</keyword>
<comment type="subcellular location">
    <subcellularLocation>
        <location evidence="5">Secreted</location>
    </subcellularLocation>
    <subcellularLocation>
        <location evidence="5">Bacterial flagellum</location>
    </subcellularLocation>
</comment>
<keyword evidence="8" id="KW-0966">Cell projection</keyword>
<dbReference type="InterPro" id="IPR040026">
    <property type="entry name" value="FliD"/>
</dbReference>
<dbReference type="GO" id="GO:0009424">
    <property type="term" value="C:bacterial-type flagellum hook"/>
    <property type="evidence" value="ECO:0007669"/>
    <property type="project" value="UniProtKB-UniRule"/>
</dbReference>
<keyword evidence="8" id="KW-0969">Cilium</keyword>
<evidence type="ECO:0000313" key="8">
    <source>
        <dbReference type="EMBL" id="TVM15940.1"/>
    </source>
</evidence>
<comment type="similarity">
    <text evidence="1 5">Belongs to the FliD family.</text>
</comment>
<keyword evidence="5" id="KW-0964">Secreted</keyword>
<dbReference type="GO" id="GO:0005576">
    <property type="term" value="C:extracellular region"/>
    <property type="evidence" value="ECO:0007669"/>
    <property type="project" value="UniProtKB-SubCell"/>
</dbReference>
<dbReference type="PANTHER" id="PTHR30288">
    <property type="entry name" value="FLAGELLAR CAP/ASSEMBLY PROTEIN FLID"/>
    <property type="match status" value="1"/>
</dbReference>
<accession>A0A7M3MC65</accession>
<comment type="function">
    <text evidence="5">Required for morphogenesis and for the elongation of the flagellar filament by facilitating polymerization of the flagellin monomers at the tip of growing filament. Forms a capping structure, which prevents flagellin subunits (transported through the central channel of the flagellum) from leaking out without polymerization at the distal end.</text>
</comment>
<sequence>MTEYWSGSITFTGLGSGTDFETIIEATMNVESYRLNRMQAWGEQWKSKLELVQGVSSELALYKTQLEAMNTTNEFLTKTASSTNSTVVTATAGADAQEGTHSIEVLQKAQNDIWSTTTGWEKPGSVITDTDTVFTVEYGGKTLEINVPSGTTLEGFARLVNNDADMGKAVRANIIDDGDELHLQLRGMDQGADNTVTIVDHGANGIPGLSPDDFQHNQVAQNAKIKVDGYPKGEDDWIERDSNTFSDVIEGLTITLHGVSYGAAVDLNVTTDMDAVIANIENFLERTNAIRDAITALDKDMNLTDSEGNAVNTTGYQVRGNYGMNIIKQTLQDILASKGLGFAYYDPENNSGDPYASFVSIGITTDADENSQTFGHLVIDYEELEKALTQDPDAVARLFAAENDGVSYDTTVSYGSSVKSITKPGEYEVAYTVQDGKIVSATIGGEKANIDGWSITGVAGDGAGLSVTANMHVDGEYTGTVYLRQGKINQTLNALSSFTSSENGTLKIIEDSYQTIIDNNEKAMDSEKARLELKRQNLVERYAALESLLGQYDGISTSLESMINDLE</sequence>
<protein>
    <recommendedName>
        <fullName evidence="5">Flagellar hook-associated protein 2</fullName>
        <shortName evidence="5">HAP2</shortName>
    </recommendedName>
    <alternativeName>
        <fullName evidence="5">Flagellar cap protein</fullName>
    </alternativeName>
</protein>
<proteinExistence type="inferred from homology"/>
<dbReference type="Pfam" id="PF07195">
    <property type="entry name" value="FliD_C"/>
    <property type="match status" value="1"/>
</dbReference>
<dbReference type="Pfam" id="PF02465">
    <property type="entry name" value="FliD_N"/>
    <property type="match status" value="1"/>
</dbReference>
<keyword evidence="8" id="KW-0282">Flagellum</keyword>
<keyword evidence="4 5" id="KW-0975">Bacterial flagellum</keyword>
<comment type="caution">
    <text evidence="8">The sequence shown here is derived from an EMBL/GenBank/DDBJ whole genome shotgun (WGS) entry which is preliminary data.</text>
</comment>
<dbReference type="InterPro" id="IPR003481">
    <property type="entry name" value="FliD_N"/>
</dbReference>
<evidence type="ECO:0000313" key="9">
    <source>
        <dbReference type="Proteomes" id="UP000448292"/>
    </source>
</evidence>
<feature type="domain" description="Flagellar hook-associated protein 2 N-terminal" evidence="6">
    <location>
        <begin position="16"/>
        <end position="112"/>
    </location>
</feature>
<dbReference type="RefSeq" id="WP_144303720.1">
    <property type="nucleotide sequence ID" value="NZ_QMIE01000013.1"/>
</dbReference>
<dbReference type="AlphaFoldDB" id="A0A7M3MC65"/>
<dbReference type="PANTHER" id="PTHR30288:SF0">
    <property type="entry name" value="FLAGELLAR HOOK-ASSOCIATED PROTEIN 2"/>
    <property type="match status" value="1"/>
</dbReference>
<evidence type="ECO:0000256" key="3">
    <source>
        <dbReference type="ARBA" id="ARBA00023054"/>
    </source>
</evidence>
<dbReference type="InterPro" id="IPR010809">
    <property type="entry name" value="FliD_C"/>
</dbReference>
<evidence type="ECO:0000256" key="4">
    <source>
        <dbReference type="ARBA" id="ARBA00023143"/>
    </source>
</evidence>
<dbReference type="GO" id="GO:0009421">
    <property type="term" value="C:bacterial-type flagellum filament cap"/>
    <property type="evidence" value="ECO:0007669"/>
    <property type="project" value="InterPro"/>
</dbReference>
<evidence type="ECO:0000259" key="6">
    <source>
        <dbReference type="Pfam" id="PF02465"/>
    </source>
</evidence>
<dbReference type="Proteomes" id="UP000448292">
    <property type="component" value="Unassembled WGS sequence"/>
</dbReference>
<evidence type="ECO:0000256" key="2">
    <source>
        <dbReference type="ARBA" id="ARBA00011255"/>
    </source>
</evidence>
<dbReference type="OrthoDB" id="5484186at2"/>
<evidence type="ECO:0000259" key="7">
    <source>
        <dbReference type="Pfam" id="PF07195"/>
    </source>
</evidence>
<organism evidence="8 9">
    <name type="scientific">Oceanidesulfovibrio indonesiensis</name>
    <dbReference type="NCBI Taxonomy" id="54767"/>
    <lineage>
        <taxon>Bacteria</taxon>
        <taxon>Pseudomonadati</taxon>
        <taxon>Thermodesulfobacteriota</taxon>
        <taxon>Desulfovibrionia</taxon>
        <taxon>Desulfovibrionales</taxon>
        <taxon>Desulfovibrionaceae</taxon>
        <taxon>Oceanidesulfovibrio</taxon>
    </lineage>
</organism>
<dbReference type="GO" id="GO:0007155">
    <property type="term" value="P:cell adhesion"/>
    <property type="evidence" value="ECO:0007669"/>
    <property type="project" value="InterPro"/>
</dbReference>
<feature type="domain" description="Flagellar hook-associated protein 2 C-terminal" evidence="7">
    <location>
        <begin position="220"/>
        <end position="552"/>
    </location>
</feature>
<name>A0A7M3MC65_9BACT</name>
<dbReference type="GO" id="GO:0071973">
    <property type="term" value="P:bacterial-type flagellum-dependent cell motility"/>
    <property type="evidence" value="ECO:0007669"/>
    <property type="project" value="TreeGrafter"/>
</dbReference>
<reference evidence="8 9" key="1">
    <citation type="submission" date="2018-06" db="EMBL/GenBank/DDBJ databases">
        <title>Complete genome of Desulfovibrio indonesiensis P37SLT.</title>
        <authorList>
            <person name="Crispim J.S."/>
            <person name="Vidigal P.M.P."/>
            <person name="Silva L.C.F."/>
            <person name="Laguardia C.N."/>
            <person name="Araujo L.C."/>
            <person name="Dias R.S."/>
            <person name="Sousa M.P."/>
            <person name="Paula S.O."/>
            <person name="Silva C."/>
        </authorList>
    </citation>
    <scope>NUCLEOTIDE SEQUENCE [LARGE SCALE GENOMIC DNA]</scope>
    <source>
        <strain evidence="8 9">P37SLT</strain>
    </source>
</reference>
<dbReference type="EMBL" id="QMIE01000013">
    <property type="protein sequence ID" value="TVM15940.1"/>
    <property type="molecule type" value="Genomic_DNA"/>
</dbReference>
<gene>
    <name evidence="8" type="ORF">DPQ33_13300</name>
</gene>
<keyword evidence="3 5" id="KW-0175">Coiled coil</keyword>
<evidence type="ECO:0000256" key="1">
    <source>
        <dbReference type="ARBA" id="ARBA00009764"/>
    </source>
</evidence>
<comment type="subunit">
    <text evidence="2 5">Homopentamer.</text>
</comment>